<comment type="caution">
    <text evidence="1">The sequence shown here is derived from an EMBL/GenBank/DDBJ whole genome shotgun (WGS) entry which is preliminary data.</text>
</comment>
<proteinExistence type="predicted"/>
<keyword evidence="2" id="KW-1185">Reference proteome</keyword>
<dbReference type="EMBL" id="JABKAU010000001">
    <property type="protein sequence ID" value="NVO29635.1"/>
    <property type="molecule type" value="Genomic_DNA"/>
</dbReference>
<sequence>MIENPVIHRIANSEVVIQHFGYWPGFHDAEIRKVTFEANPGYYPAVVFLIEAFETTRDTDERGYYRLAKQCEIELRFTGIKEIDFDGFGHQNVILKMEFDEQDGDLTCTIDSSVGLDAFIVTQAVEVVSLMLTTTTTLTAPE</sequence>
<evidence type="ECO:0008006" key="3">
    <source>
        <dbReference type="Google" id="ProtNLM"/>
    </source>
</evidence>
<evidence type="ECO:0000313" key="2">
    <source>
        <dbReference type="Proteomes" id="UP000565521"/>
    </source>
</evidence>
<evidence type="ECO:0000313" key="1">
    <source>
        <dbReference type="EMBL" id="NVO29635.1"/>
    </source>
</evidence>
<dbReference type="Pfam" id="PF15594">
    <property type="entry name" value="Imm50"/>
    <property type="match status" value="1"/>
</dbReference>
<protein>
    <recommendedName>
        <fullName evidence="3">Immunity protein 50</fullName>
    </recommendedName>
</protein>
<gene>
    <name evidence="1" type="ORF">HW554_00330</name>
</gene>
<dbReference type="AlphaFoldDB" id="A0A7Y7PKX9"/>
<name>A0A7Y7PKX9_9BACT</name>
<dbReference type="Proteomes" id="UP000565521">
    <property type="component" value="Unassembled WGS sequence"/>
</dbReference>
<dbReference type="InterPro" id="IPR028957">
    <property type="entry name" value="Imm50"/>
</dbReference>
<accession>A0A7Y7PKX9</accession>
<organism evidence="1 2">
    <name type="scientific">Hymenobacter lapidiphilus</name>
    <dbReference type="NCBI Taxonomy" id="2608003"/>
    <lineage>
        <taxon>Bacteria</taxon>
        <taxon>Pseudomonadati</taxon>
        <taxon>Bacteroidota</taxon>
        <taxon>Cytophagia</taxon>
        <taxon>Cytophagales</taxon>
        <taxon>Hymenobacteraceae</taxon>
        <taxon>Hymenobacter</taxon>
    </lineage>
</organism>
<dbReference type="RefSeq" id="WP_176906358.1">
    <property type="nucleotide sequence ID" value="NZ_JABKAU010000001.1"/>
</dbReference>
<reference evidence="1 2" key="1">
    <citation type="submission" date="2020-05" db="EMBL/GenBank/DDBJ databases">
        <title>Hymenobacter terrestris sp. nov. and Hymenobacter lapidiphilus sp. nov., isolated from regoliths in Antarctica.</title>
        <authorList>
            <person name="Sedlacek I."/>
            <person name="Pantucek R."/>
            <person name="Zeman M."/>
            <person name="Holochova P."/>
            <person name="Kralova S."/>
            <person name="Stankova E."/>
            <person name="Sedo O."/>
            <person name="Micenkova L."/>
            <person name="Svec P."/>
            <person name="Gupta V."/>
            <person name="Sood U."/>
            <person name="Korpole U.S."/>
            <person name="Lal R."/>
        </authorList>
    </citation>
    <scope>NUCLEOTIDE SEQUENCE [LARGE SCALE GENOMIC DNA]</scope>
    <source>
        <strain evidence="1 2">P5342</strain>
    </source>
</reference>